<dbReference type="CDD" id="cd20410">
    <property type="entry name" value="Tudor_TDRD1_rpt3"/>
    <property type="match status" value="1"/>
</dbReference>
<evidence type="ECO:0000256" key="2">
    <source>
        <dbReference type="SAM" id="MobiDB-lite"/>
    </source>
</evidence>
<evidence type="ECO:0000313" key="4">
    <source>
        <dbReference type="EMBL" id="ROI81874.1"/>
    </source>
</evidence>
<dbReference type="OrthoDB" id="341421at2759"/>
<sequence length="1007" mass="110742">MKESTAMPSGNGLRGLQAKEICVDLKPKRMFRGDLRKNVVSKGAEIQSIEMMESLKNITAELQKAYNTSFAPEYKPEIGELCAVKFSLDRNWYRAEVQSVDVARKTASVFYIDFGNEENVTLDNIRPLSDNIDAAPPFALQCCVAGIKPVTGSWTGECTIAVRQLITGKSLTFTVLDIMNDGALLAVDFPLSTLGKYMSTFLIDQGYAIKDDVPVKPQTEHNINSLLTASFENFKRLSGGKNENSEARPPEPLTQGVGDTFTAVVTHLQSPSEILCQKLENAKDNQWYRAKVLAYSSEDRVCVGYIDFGNSEEVDLNRLRPINKELLALATQAIPCSLAGIKSPAGDWSEEAILMVKRLVCNRFIRVEILGKKDGRALVSMIDESSDPQTNVAELLVNMGYAAIESLETEKNEPAQASFPEMPLLSLPVVEKMEWTCAELPFDGQKVELVISTLKSLDEFYCYNYSIDSHVLTELSYELKKHCELDRAPFTPTVGEPCCALFTGDAQWYRAMVLEVCGEGRARVYFVDYGNSCEVEAAHLKAITQSLLKLPFQAIRCWLAVHCTFGQSMCAGVEAVEGQWSKEAMHKFQGLCAGQPLSGRVLSITEKGYGVELESAGQSIVAVLVSEHLARACGQVKQPPLQPTKPSNQIEDLPSLKPIDQNPPVEEPLKVKNNEAASAPEDLTVSMNVEGLKAVMADVAKYCSKQPIPNQCHPLPGAACCAQFSGDKNWYRAVVLEVTTKHAHVIYADYGNMETVPVSSILPITKELLQHPFQIVRCSLAGKEHFPTVWPTEVLELFGIQLSGGILATLQSFDGTSNLLTLTQQSGQADRDINSIILGALQKGQSKANSKLPATVIEKKKDIDQRQAQTVSSNKPADQTQSADVKKPDLEVQSPTLSASYRLEKPGFLGRGLLPWRGAESSRLHDGMSVRIQKHMIKVCDSQAHSTPHERYTGTSLPWAVHMAPASQSAIECMREHVALNPAHLSGKHGPEQPDRSLHVQWALLEC</sequence>
<feature type="compositionally biased region" description="Polar residues" evidence="2">
    <location>
        <begin position="866"/>
        <end position="883"/>
    </location>
</feature>
<dbReference type="InterPro" id="IPR035437">
    <property type="entry name" value="SNase_OB-fold_sf"/>
</dbReference>
<reference evidence="4 5" key="1">
    <citation type="submission" date="2018-10" db="EMBL/GenBank/DDBJ databases">
        <title>Genome assembly for a Yunnan-Guizhou Plateau 3E fish, Anabarilius grahami (Regan), and its evolutionary and genetic applications.</title>
        <authorList>
            <person name="Jiang W."/>
        </authorList>
    </citation>
    <scope>NUCLEOTIDE SEQUENCE [LARGE SCALE GENOMIC DNA]</scope>
    <source>
        <strain evidence="4">AG-KIZ</strain>
        <tissue evidence="4">Muscle</tissue>
    </source>
</reference>
<dbReference type="PANTHER" id="PTHR22948">
    <property type="entry name" value="TUDOR DOMAIN CONTAINING PROTEIN"/>
    <property type="match status" value="1"/>
</dbReference>
<evidence type="ECO:0000313" key="5">
    <source>
        <dbReference type="Proteomes" id="UP000281406"/>
    </source>
</evidence>
<dbReference type="InterPro" id="IPR002999">
    <property type="entry name" value="Tudor"/>
</dbReference>
<feature type="region of interest" description="Disordered" evidence="2">
    <location>
        <begin position="637"/>
        <end position="667"/>
    </location>
</feature>
<dbReference type="InterPro" id="IPR047378">
    <property type="entry name" value="Tudor_TDRD1_rpt3"/>
</dbReference>
<evidence type="ECO:0000256" key="1">
    <source>
        <dbReference type="ARBA" id="ARBA00022782"/>
    </source>
</evidence>
<dbReference type="GO" id="GO:0030719">
    <property type="term" value="P:P granule organization"/>
    <property type="evidence" value="ECO:0007669"/>
    <property type="project" value="UniProtKB-ARBA"/>
</dbReference>
<dbReference type="SMART" id="SM00333">
    <property type="entry name" value="TUDOR"/>
    <property type="match status" value="4"/>
</dbReference>
<dbReference type="Pfam" id="PF00567">
    <property type="entry name" value="TUDOR"/>
    <property type="match status" value="4"/>
</dbReference>
<keyword evidence="1" id="KW-0221">Differentiation</keyword>
<keyword evidence="5" id="KW-1185">Reference proteome</keyword>
<dbReference type="InterPro" id="IPR050621">
    <property type="entry name" value="Tudor_domain_containing"/>
</dbReference>
<accession>A0A3N0XNB1</accession>
<gene>
    <name evidence="4" type="ORF">DPX16_22109</name>
</gene>
<proteinExistence type="predicted"/>
<feature type="region of interest" description="Disordered" evidence="2">
    <location>
        <begin position="863"/>
        <end position="891"/>
    </location>
</feature>
<protein>
    <submittedName>
        <fullName evidence="4">Tudor domain-containing protein 1</fullName>
    </submittedName>
</protein>
<dbReference type="AlphaFoldDB" id="A0A3N0XNB1"/>
<feature type="domain" description="Tudor" evidence="3">
    <location>
        <begin position="491"/>
        <end position="550"/>
    </location>
</feature>
<comment type="caution">
    <text evidence="4">The sequence shown here is derived from an EMBL/GenBank/DDBJ whole genome shotgun (WGS) entry which is preliminary data.</text>
</comment>
<dbReference type="EMBL" id="RJVU01067793">
    <property type="protein sequence ID" value="ROI81874.1"/>
    <property type="molecule type" value="Genomic_DNA"/>
</dbReference>
<dbReference type="Gene3D" id="2.40.50.90">
    <property type="match status" value="3"/>
</dbReference>
<feature type="domain" description="Tudor" evidence="3">
    <location>
        <begin position="75"/>
        <end position="135"/>
    </location>
</feature>
<dbReference type="PROSITE" id="PS50304">
    <property type="entry name" value="TUDOR"/>
    <property type="match status" value="4"/>
</dbReference>
<dbReference type="Proteomes" id="UP000281406">
    <property type="component" value="Unassembled WGS sequence"/>
</dbReference>
<dbReference type="SUPFAM" id="SSF63748">
    <property type="entry name" value="Tudor/PWWP/MBT"/>
    <property type="match status" value="4"/>
</dbReference>
<organism evidence="4 5">
    <name type="scientific">Anabarilius grahami</name>
    <name type="common">Kanglang fish</name>
    <name type="synonym">Barilius grahami</name>
    <dbReference type="NCBI Taxonomy" id="495550"/>
    <lineage>
        <taxon>Eukaryota</taxon>
        <taxon>Metazoa</taxon>
        <taxon>Chordata</taxon>
        <taxon>Craniata</taxon>
        <taxon>Vertebrata</taxon>
        <taxon>Euteleostomi</taxon>
        <taxon>Actinopterygii</taxon>
        <taxon>Neopterygii</taxon>
        <taxon>Teleostei</taxon>
        <taxon>Ostariophysi</taxon>
        <taxon>Cypriniformes</taxon>
        <taxon>Xenocyprididae</taxon>
        <taxon>Xenocypridinae</taxon>
        <taxon>Xenocypridinae incertae sedis</taxon>
        <taxon>Anabarilius</taxon>
    </lineage>
</organism>
<feature type="domain" description="Tudor" evidence="3">
    <location>
        <begin position="713"/>
        <end position="771"/>
    </location>
</feature>
<name>A0A3N0XNB1_ANAGA</name>
<dbReference type="Gene3D" id="2.30.30.140">
    <property type="match status" value="3"/>
</dbReference>
<dbReference type="FunFam" id="2.30.30.140:FF:000018">
    <property type="entry name" value="Serine/threonine-protein kinase 31"/>
    <property type="match status" value="3"/>
</dbReference>
<feature type="domain" description="Tudor" evidence="3">
    <location>
        <begin position="269"/>
        <end position="329"/>
    </location>
</feature>
<evidence type="ECO:0000259" key="3">
    <source>
        <dbReference type="PROSITE" id="PS50304"/>
    </source>
</evidence>
<dbReference type="PANTHER" id="PTHR22948:SF4">
    <property type="entry name" value="TUDOR DOMAIN-CONTAINING PROTEIN 1"/>
    <property type="match status" value="1"/>
</dbReference>